<name>A0A6A6EX18_9PEZI</name>
<evidence type="ECO:0000313" key="2">
    <source>
        <dbReference type="Proteomes" id="UP000799539"/>
    </source>
</evidence>
<sequence length="207" mass="23820">MYTREMFQPNAGARDNPGLLDEALQSVPLGRIYDEAQAEIGYQASVIRASLRWFKRDFFSCINNPRCAKCTMPTIGRGMVAPLPDEQSRGASKTELYERSNPRIRNRWINVDVCEEARDSPLLYTEGWVMRHSYCIAFSADGCTDVTRRCDEDVLLHTLDEIRDLRRQHMSKTEQELLHAEDKRKAAELRDYQVQSLVSGLPMMNVD</sequence>
<dbReference type="AlphaFoldDB" id="A0A6A6EX18"/>
<dbReference type="EMBL" id="ML992711">
    <property type="protein sequence ID" value="KAF2206798.1"/>
    <property type="molecule type" value="Genomic_DNA"/>
</dbReference>
<proteinExistence type="predicted"/>
<dbReference type="SUPFAM" id="SSF54001">
    <property type="entry name" value="Cysteine proteinases"/>
    <property type="match status" value="1"/>
</dbReference>
<evidence type="ECO:0000313" key="1">
    <source>
        <dbReference type="EMBL" id="KAF2206798.1"/>
    </source>
</evidence>
<dbReference type="OrthoDB" id="409136at2759"/>
<gene>
    <name evidence="1" type="ORF">CERZMDRAFT_115539</name>
</gene>
<protein>
    <submittedName>
        <fullName evidence="1">Uncharacterized protein</fullName>
    </submittedName>
</protein>
<dbReference type="Proteomes" id="UP000799539">
    <property type="component" value="Unassembled WGS sequence"/>
</dbReference>
<organism evidence="1 2">
    <name type="scientific">Cercospora zeae-maydis SCOH1-5</name>
    <dbReference type="NCBI Taxonomy" id="717836"/>
    <lineage>
        <taxon>Eukaryota</taxon>
        <taxon>Fungi</taxon>
        <taxon>Dikarya</taxon>
        <taxon>Ascomycota</taxon>
        <taxon>Pezizomycotina</taxon>
        <taxon>Dothideomycetes</taxon>
        <taxon>Dothideomycetidae</taxon>
        <taxon>Mycosphaerellales</taxon>
        <taxon>Mycosphaerellaceae</taxon>
        <taxon>Cercospora</taxon>
    </lineage>
</organism>
<dbReference type="Gene3D" id="3.10.620.30">
    <property type="match status" value="2"/>
</dbReference>
<reference evidence="1" key="1">
    <citation type="journal article" date="2020" name="Stud. Mycol.">
        <title>101 Dothideomycetes genomes: a test case for predicting lifestyles and emergence of pathogens.</title>
        <authorList>
            <person name="Haridas S."/>
            <person name="Albert R."/>
            <person name="Binder M."/>
            <person name="Bloem J."/>
            <person name="Labutti K."/>
            <person name="Salamov A."/>
            <person name="Andreopoulos B."/>
            <person name="Baker S."/>
            <person name="Barry K."/>
            <person name="Bills G."/>
            <person name="Bluhm B."/>
            <person name="Cannon C."/>
            <person name="Castanera R."/>
            <person name="Culley D."/>
            <person name="Daum C."/>
            <person name="Ezra D."/>
            <person name="Gonzalez J."/>
            <person name="Henrissat B."/>
            <person name="Kuo A."/>
            <person name="Liang C."/>
            <person name="Lipzen A."/>
            <person name="Lutzoni F."/>
            <person name="Magnuson J."/>
            <person name="Mondo S."/>
            <person name="Nolan M."/>
            <person name="Ohm R."/>
            <person name="Pangilinan J."/>
            <person name="Park H.-J."/>
            <person name="Ramirez L."/>
            <person name="Alfaro M."/>
            <person name="Sun H."/>
            <person name="Tritt A."/>
            <person name="Yoshinaga Y."/>
            <person name="Zwiers L.-H."/>
            <person name="Turgeon B."/>
            <person name="Goodwin S."/>
            <person name="Spatafora J."/>
            <person name="Crous P."/>
            <person name="Grigoriev I."/>
        </authorList>
    </citation>
    <scope>NUCLEOTIDE SEQUENCE</scope>
    <source>
        <strain evidence="1">SCOH1-5</strain>
    </source>
</reference>
<accession>A0A6A6EX18</accession>
<dbReference type="InterPro" id="IPR038765">
    <property type="entry name" value="Papain-like_cys_pep_sf"/>
</dbReference>
<keyword evidence="2" id="KW-1185">Reference proteome</keyword>